<accession>A0ABQ8RJB0</accession>
<proteinExistence type="predicted"/>
<name>A0ABQ8RJB0_FUSEQ</name>
<reference evidence="2" key="1">
    <citation type="submission" date="2022-09" db="EMBL/GenBank/DDBJ databases">
        <title>Fusarium specimens isolated from Avocado Roots.</title>
        <authorList>
            <person name="Stajich J."/>
            <person name="Roper C."/>
            <person name="Heimlech-Rivalta G."/>
        </authorList>
    </citation>
    <scope>NUCLEOTIDE SEQUENCE</scope>
    <source>
        <strain evidence="2">CF00095</strain>
    </source>
</reference>
<gene>
    <name evidence="2" type="ORF">NW768_004000</name>
</gene>
<dbReference type="EMBL" id="JAOQBH010000005">
    <property type="protein sequence ID" value="KAJ4136387.1"/>
    <property type="molecule type" value="Genomic_DNA"/>
</dbReference>
<keyword evidence="3" id="KW-1185">Reference proteome</keyword>
<feature type="region of interest" description="Disordered" evidence="1">
    <location>
        <begin position="83"/>
        <end position="109"/>
    </location>
</feature>
<evidence type="ECO:0000313" key="3">
    <source>
        <dbReference type="Proteomes" id="UP001152024"/>
    </source>
</evidence>
<organism evidence="2 3">
    <name type="scientific">Fusarium equiseti</name>
    <name type="common">Fusarium scirpi</name>
    <dbReference type="NCBI Taxonomy" id="61235"/>
    <lineage>
        <taxon>Eukaryota</taxon>
        <taxon>Fungi</taxon>
        <taxon>Dikarya</taxon>
        <taxon>Ascomycota</taxon>
        <taxon>Pezizomycotina</taxon>
        <taxon>Sordariomycetes</taxon>
        <taxon>Hypocreomycetidae</taxon>
        <taxon>Hypocreales</taxon>
        <taxon>Nectriaceae</taxon>
        <taxon>Fusarium</taxon>
        <taxon>Fusarium incarnatum-equiseti species complex</taxon>
    </lineage>
</organism>
<evidence type="ECO:0000256" key="1">
    <source>
        <dbReference type="SAM" id="MobiDB-lite"/>
    </source>
</evidence>
<feature type="compositionally biased region" description="Acidic residues" evidence="1">
    <location>
        <begin position="83"/>
        <end position="99"/>
    </location>
</feature>
<dbReference type="Proteomes" id="UP001152024">
    <property type="component" value="Unassembled WGS sequence"/>
</dbReference>
<sequence length="109" mass="12337">MQARAELENPNLWAACGTLLLRANPDEDVDESQLVRARDRALRIRETQHYHFLHDLWRSPPFDSGWQGQLSLIVTYYTLGEGEEDSEETLVGEEEEDSDSTVSGDAPCS</sequence>
<comment type="caution">
    <text evidence="2">The sequence shown here is derived from an EMBL/GenBank/DDBJ whole genome shotgun (WGS) entry which is preliminary data.</text>
</comment>
<evidence type="ECO:0000313" key="2">
    <source>
        <dbReference type="EMBL" id="KAJ4136387.1"/>
    </source>
</evidence>
<protein>
    <submittedName>
        <fullName evidence="2">Uncharacterized protein</fullName>
    </submittedName>
</protein>